<keyword evidence="3" id="KW-1185">Reference proteome</keyword>
<evidence type="ECO:0000313" key="3">
    <source>
        <dbReference type="Proteomes" id="UP001196413"/>
    </source>
</evidence>
<sequence length="137" mass="15623">MLLQRAVACEWIMTRPDEIHRDQYIKIHYENIFQVCNIYGCGVCNSGVRGTDDEDGDDHIQPTPDPEPPTDKIEKWNLYENLICVMLKTTGWNRANMARGCLKLCLRLKASTVMRLSEPSSTMASEKCQCPVSITKK</sequence>
<dbReference type="EMBL" id="JAHQIW010005218">
    <property type="protein sequence ID" value="KAJ1365277.1"/>
    <property type="molecule type" value="Genomic_DNA"/>
</dbReference>
<evidence type="ECO:0000256" key="1">
    <source>
        <dbReference type="SAM" id="MobiDB-lite"/>
    </source>
</evidence>
<proteinExistence type="predicted"/>
<name>A0AAD5QXA0_PARTN</name>
<protein>
    <submittedName>
        <fullName evidence="2">Uncharacterized protein</fullName>
    </submittedName>
</protein>
<accession>A0AAD5QXA0</accession>
<dbReference type="AlphaFoldDB" id="A0AAD5QXA0"/>
<organism evidence="2 3">
    <name type="scientific">Parelaphostrongylus tenuis</name>
    <name type="common">Meningeal worm</name>
    <dbReference type="NCBI Taxonomy" id="148309"/>
    <lineage>
        <taxon>Eukaryota</taxon>
        <taxon>Metazoa</taxon>
        <taxon>Ecdysozoa</taxon>
        <taxon>Nematoda</taxon>
        <taxon>Chromadorea</taxon>
        <taxon>Rhabditida</taxon>
        <taxon>Rhabditina</taxon>
        <taxon>Rhabditomorpha</taxon>
        <taxon>Strongyloidea</taxon>
        <taxon>Metastrongylidae</taxon>
        <taxon>Parelaphostrongylus</taxon>
    </lineage>
</organism>
<evidence type="ECO:0000313" key="2">
    <source>
        <dbReference type="EMBL" id="KAJ1365277.1"/>
    </source>
</evidence>
<feature type="region of interest" description="Disordered" evidence="1">
    <location>
        <begin position="52"/>
        <end position="71"/>
    </location>
</feature>
<comment type="caution">
    <text evidence="2">The sequence shown here is derived from an EMBL/GenBank/DDBJ whole genome shotgun (WGS) entry which is preliminary data.</text>
</comment>
<dbReference type="Proteomes" id="UP001196413">
    <property type="component" value="Unassembled WGS sequence"/>
</dbReference>
<gene>
    <name evidence="2" type="ORF">KIN20_025531</name>
</gene>
<reference evidence="2" key="1">
    <citation type="submission" date="2021-06" db="EMBL/GenBank/DDBJ databases">
        <title>Parelaphostrongylus tenuis whole genome reference sequence.</title>
        <authorList>
            <person name="Garwood T.J."/>
            <person name="Larsen P.A."/>
            <person name="Fountain-Jones N.M."/>
            <person name="Garbe J.R."/>
            <person name="Macchietto M.G."/>
            <person name="Kania S.A."/>
            <person name="Gerhold R.W."/>
            <person name="Richards J.E."/>
            <person name="Wolf T.M."/>
        </authorList>
    </citation>
    <scope>NUCLEOTIDE SEQUENCE</scope>
    <source>
        <strain evidence="2">MNPRO001-30</strain>
        <tissue evidence="2">Meninges</tissue>
    </source>
</reference>